<name>A0A8J7WDV6_9RHOB</name>
<feature type="domain" description="TssC1 C-terminal" evidence="2">
    <location>
        <begin position="386"/>
        <end position="497"/>
    </location>
</feature>
<protein>
    <submittedName>
        <fullName evidence="3">Type VI secretion system contractile sheath large subunit</fullName>
    </submittedName>
</protein>
<feature type="domain" description="TssC1 N-terminal" evidence="1">
    <location>
        <begin position="73"/>
        <end position="375"/>
    </location>
</feature>
<dbReference type="RefSeq" id="WP_212535536.1">
    <property type="nucleotide sequence ID" value="NZ_JAGTUU010000002.1"/>
</dbReference>
<dbReference type="InterPro" id="IPR044031">
    <property type="entry name" value="TssC1_N"/>
</dbReference>
<evidence type="ECO:0000259" key="1">
    <source>
        <dbReference type="Pfam" id="PF05943"/>
    </source>
</evidence>
<dbReference type="AlphaFoldDB" id="A0A8J7WDV6"/>
<keyword evidence="4" id="KW-1185">Reference proteome</keyword>
<dbReference type="Pfam" id="PF05943">
    <property type="entry name" value="VipB"/>
    <property type="match status" value="1"/>
</dbReference>
<dbReference type="Pfam" id="PF18945">
    <property type="entry name" value="VipB_2"/>
    <property type="match status" value="1"/>
</dbReference>
<proteinExistence type="predicted"/>
<dbReference type="Proteomes" id="UP000681356">
    <property type="component" value="Unassembled WGS sequence"/>
</dbReference>
<evidence type="ECO:0000313" key="3">
    <source>
        <dbReference type="EMBL" id="MBS0123563.1"/>
    </source>
</evidence>
<dbReference type="PANTHER" id="PTHR35565">
    <property type="entry name" value="CYTOPLASMIC PROTEIN-RELATED"/>
    <property type="match status" value="1"/>
</dbReference>
<accession>A0A8J7WDV6</accession>
<evidence type="ECO:0000313" key="4">
    <source>
        <dbReference type="Proteomes" id="UP000681356"/>
    </source>
</evidence>
<gene>
    <name evidence="3" type="primary">tssC</name>
    <name evidence="3" type="ORF">KB874_05400</name>
</gene>
<evidence type="ECO:0000259" key="2">
    <source>
        <dbReference type="Pfam" id="PF18945"/>
    </source>
</evidence>
<sequence length="500" mass="55493">MANDALKDQQSTAASVQEQVRDLSEFADILKQEIKPRTDEGKKAVDSALAALVGEAMADQVEFDGNVLARIDSILARLDKKLTDQTNAILHDPTFQEFESTWRGLAYTLRNSETDASLQVKVLNISKEELSDMAIDYADDDWEQSPLHKLVYEQNLGTLGGMPFGTLVGDYYFDHGSADVNTLRFMGKISEASLAPFISGTAPTLFGRDSWNELTEIPDLGELFINAEYAQWNSLRDSENARFLAMAMPRAMARQPYGPGSTSVVKEFDFVEETDGHEGNMYGWMNAAHAMAVNINRAFKEHGWTVRIRGVTSGGEVTNLPIHLFDSGDGTKDMKCPTEISITDRREGELSKAGIMGLIHRKNTDKAAFIGAQTLYKPKQYVDDAATASDNMSSRLPYIFAVSRFSHYLKAMVRDKIGQSPTRAQLESDLQAWINKYVTGNPESATEMEKAKKPLAGAKVQVIEDELNPGYYTGKFYLKPHFQMEGMDIGMSLVSKLPAK</sequence>
<organism evidence="3 4">
    <name type="scientific">Thetidibacter halocola</name>
    <dbReference type="NCBI Taxonomy" id="2827239"/>
    <lineage>
        <taxon>Bacteria</taxon>
        <taxon>Pseudomonadati</taxon>
        <taxon>Pseudomonadota</taxon>
        <taxon>Alphaproteobacteria</taxon>
        <taxon>Rhodobacterales</taxon>
        <taxon>Roseobacteraceae</taxon>
        <taxon>Thetidibacter</taxon>
    </lineage>
</organism>
<dbReference type="PANTHER" id="PTHR35565:SF3">
    <property type="entry name" value="TYPE VI SECRETION SYSTEM SHEATH PROTEIN TSSC1"/>
    <property type="match status" value="1"/>
</dbReference>
<comment type="caution">
    <text evidence="3">The sequence shown here is derived from an EMBL/GenBank/DDBJ whole genome shotgun (WGS) entry which is preliminary data.</text>
</comment>
<dbReference type="NCBIfam" id="TIGR03355">
    <property type="entry name" value="VI_chp_2"/>
    <property type="match status" value="1"/>
</dbReference>
<dbReference type="EMBL" id="JAGTUU010000002">
    <property type="protein sequence ID" value="MBS0123563.1"/>
    <property type="molecule type" value="Genomic_DNA"/>
</dbReference>
<dbReference type="InterPro" id="IPR044032">
    <property type="entry name" value="TssC1_C"/>
</dbReference>
<reference evidence="3" key="1">
    <citation type="submission" date="2021-04" db="EMBL/GenBank/DDBJ databases">
        <authorList>
            <person name="Yoon J."/>
        </authorList>
    </citation>
    <scope>NUCLEOTIDE SEQUENCE</scope>
    <source>
        <strain evidence="3">KMU-90</strain>
    </source>
</reference>
<dbReference type="InterPro" id="IPR010269">
    <property type="entry name" value="T6SS_TssC-like"/>
</dbReference>